<dbReference type="Gene3D" id="1.10.287.110">
    <property type="entry name" value="DnaJ domain"/>
    <property type="match status" value="1"/>
</dbReference>
<dbReference type="InterPro" id="IPR018253">
    <property type="entry name" value="DnaJ_domain_CS"/>
</dbReference>
<dbReference type="CDD" id="cd06257">
    <property type="entry name" value="DnaJ"/>
    <property type="match status" value="1"/>
</dbReference>
<name>A0A3M7RZ66_BRAPC</name>
<keyword evidence="3" id="KW-0143">Chaperone</keyword>
<dbReference type="Pfam" id="PF00226">
    <property type="entry name" value="DnaJ"/>
    <property type="match status" value="1"/>
</dbReference>
<accession>A0A3M7RZ66</accession>
<evidence type="ECO:0000259" key="4">
    <source>
        <dbReference type="PROSITE" id="PS50076"/>
    </source>
</evidence>
<dbReference type="AlphaFoldDB" id="A0A3M7RZ66"/>
<dbReference type="PANTHER" id="PTHR44157">
    <property type="entry name" value="DNAJ HOMOLOG SUBFAMILY C MEMBER 11"/>
    <property type="match status" value="1"/>
</dbReference>
<dbReference type="PROSITE" id="PS50076">
    <property type="entry name" value="DNAJ_2"/>
    <property type="match status" value="1"/>
</dbReference>
<dbReference type="OrthoDB" id="18010at2759"/>
<protein>
    <submittedName>
        <fullName evidence="5">DnaJ-like protein</fullName>
    </submittedName>
</protein>
<evidence type="ECO:0000256" key="3">
    <source>
        <dbReference type="ARBA" id="ARBA00023186"/>
    </source>
</evidence>
<dbReference type="InterPro" id="IPR024586">
    <property type="entry name" value="DnaJ-like_C11_C"/>
</dbReference>
<dbReference type="PANTHER" id="PTHR44157:SF1">
    <property type="entry name" value="DNAJ HOMOLOG SUBFAMILY C MEMBER 11"/>
    <property type="match status" value="1"/>
</dbReference>
<dbReference type="InterPro" id="IPR001623">
    <property type="entry name" value="DnaJ_domain"/>
</dbReference>
<dbReference type="SMART" id="SM00271">
    <property type="entry name" value="DnaJ"/>
    <property type="match status" value="1"/>
</dbReference>
<keyword evidence="2" id="KW-0472">Membrane</keyword>
<proteinExistence type="predicted"/>
<evidence type="ECO:0000313" key="5">
    <source>
        <dbReference type="EMBL" id="RNA28729.1"/>
    </source>
</evidence>
<comment type="subcellular location">
    <subcellularLocation>
        <location evidence="1">Membrane</location>
    </subcellularLocation>
</comment>
<comment type="caution">
    <text evidence="5">The sequence shown here is derived from an EMBL/GenBank/DDBJ whole genome shotgun (WGS) entry which is preliminary data.</text>
</comment>
<feature type="domain" description="J" evidence="4">
    <location>
        <begin position="20"/>
        <end position="88"/>
    </location>
</feature>
<dbReference type="GO" id="GO:0042407">
    <property type="term" value="P:cristae formation"/>
    <property type="evidence" value="ECO:0007669"/>
    <property type="project" value="TreeGrafter"/>
</dbReference>
<reference evidence="5 6" key="1">
    <citation type="journal article" date="2018" name="Sci. Rep.">
        <title>Genomic signatures of local adaptation to the degree of environmental predictability in rotifers.</title>
        <authorList>
            <person name="Franch-Gras L."/>
            <person name="Hahn C."/>
            <person name="Garcia-Roger E.M."/>
            <person name="Carmona M.J."/>
            <person name="Serra M."/>
            <person name="Gomez A."/>
        </authorList>
    </citation>
    <scope>NUCLEOTIDE SEQUENCE [LARGE SCALE GENOMIC DNA]</scope>
    <source>
        <strain evidence="5">HYR1</strain>
    </source>
</reference>
<dbReference type="InterPro" id="IPR036869">
    <property type="entry name" value="J_dom_sf"/>
</dbReference>
<dbReference type="SUPFAM" id="SSF46565">
    <property type="entry name" value="Chaperone J-domain"/>
    <property type="match status" value="1"/>
</dbReference>
<dbReference type="InterPro" id="IPR055225">
    <property type="entry name" value="DNAJC11-like_beta-barrel"/>
</dbReference>
<organism evidence="5 6">
    <name type="scientific">Brachionus plicatilis</name>
    <name type="common">Marine rotifer</name>
    <name type="synonym">Brachionus muelleri</name>
    <dbReference type="NCBI Taxonomy" id="10195"/>
    <lineage>
        <taxon>Eukaryota</taxon>
        <taxon>Metazoa</taxon>
        <taxon>Spiralia</taxon>
        <taxon>Gnathifera</taxon>
        <taxon>Rotifera</taxon>
        <taxon>Eurotatoria</taxon>
        <taxon>Monogononta</taxon>
        <taxon>Pseudotrocha</taxon>
        <taxon>Ploima</taxon>
        <taxon>Brachionidae</taxon>
        <taxon>Brachionus</taxon>
    </lineage>
</organism>
<dbReference type="InterPro" id="IPR052243">
    <property type="entry name" value="Mito_inner_membrane_organizer"/>
</dbReference>
<dbReference type="Pfam" id="PF22774">
    <property type="entry name" value="DNAJC11_beta-barrel"/>
    <property type="match status" value="1"/>
</dbReference>
<dbReference type="PRINTS" id="PR00625">
    <property type="entry name" value="JDOMAIN"/>
</dbReference>
<dbReference type="GO" id="GO:0016020">
    <property type="term" value="C:membrane"/>
    <property type="evidence" value="ECO:0007669"/>
    <property type="project" value="UniProtKB-SubCell"/>
</dbReference>
<dbReference type="Pfam" id="PF11875">
    <property type="entry name" value="DnaJ-like_C11_C"/>
    <property type="match status" value="1"/>
</dbReference>
<sequence length="579" mass="66197">MSNRGDNEDQSTTEEDLVEDYYSILNVPKTANDKEVTQAYHRYGLIYHPDKHKDPESKRNAEILFSKIKKAYDVLIDPHKRAIYDSVGMKGLLQEGLQIAVRSKTPQEIREEYERIFKEREERRLEKLNYSQGHFSMQLDASRIFDSITAENEQFFPRAKQPFVGMGNFDMYQSLDFPLSINDTVTLSGSLNTHDKYGNGSVSASLKRILTSDTVVELKTTMGANQGLSAMLFKRLSQKCNGSANAIFRYKNGSIAPVLVGTVNYQLDTHLIGQLQYKTGLNFANSHMSTALIYEKDNLSANIRFQLSVKNSFVAAQIARKITDWDLKLKSSAQYGFMGVTFSYGIEKQITQFSKIDASMVINSLAGVALHLELERGLQKFVVPVHLSRDVIPSAIFYGTVTPIVCYFVVKKMLIDPYLRDREETEAKIKQERLRTEMMEKKRLALAAQNLMRETVSRIVEKESPNGLIVTRALYGKVRPEDKSESRSVVENEKLVDVTIPLQFLVKDHSLHIVNDQPKSNLEGFYDPCIGETKVLFIQYKFNGEFYETTFDDDKLVRLPKASHKVQWWSRPFSTIRNQ</sequence>
<dbReference type="Proteomes" id="UP000276133">
    <property type="component" value="Unassembled WGS sequence"/>
</dbReference>
<evidence type="ECO:0000256" key="1">
    <source>
        <dbReference type="ARBA" id="ARBA00004370"/>
    </source>
</evidence>
<evidence type="ECO:0000256" key="2">
    <source>
        <dbReference type="ARBA" id="ARBA00023136"/>
    </source>
</evidence>
<dbReference type="STRING" id="10195.A0A3M7RZ66"/>
<dbReference type="GO" id="GO:0005739">
    <property type="term" value="C:mitochondrion"/>
    <property type="evidence" value="ECO:0007669"/>
    <property type="project" value="GOC"/>
</dbReference>
<keyword evidence="6" id="KW-1185">Reference proteome</keyword>
<dbReference type="EMBL" id="REGN01002348">
    <property type="protein sequence ID" value="RNA28729.1"/>
    <property type="molecule type" value="Genomic_DNA"/>
</dbReference>
<gene>
    <name evidence="5" type="ORF">BpHYR1_015300</name>
</gene>
<dbReference type="PROSITE" id="PS00636">
    <property type="entry name" value="DNAJ_1"/>
    <property type="match status" value="1"/>
</dbReference>
<evidence type="ECO:0000313" key="6">
    <source>
        <dbReference type="Proteomes" id="UP000276133"/>
    </source>
</evidence>